<reference evidence="1" key="1">
    <citation type="submission" date="2009-09" db="EMBL/GenBank/DDBJ databases">
        <authorList>
            <person name="Weinstock G."/>
            <person name="Sodergren E."/>
            <person name="Clifton S."/>
            <person name="Fulton L."/>
            <person name="Fulton B."/>
            <person name="Courtney L."/>
            <person name="Fronick C."/>
            <person name="Harrison M."/>
            <person name="Strong C."/>
            <person name="Farmer C."/>
            <person name="Delahaunty K."/>
            <person name="Markovic C."/>
            <person name="Hall O."/>
            <person name="Minx P."/>
            <person name="Tomlinson C."/>
            <person name="Mitreva M."/>
            <person name="Nelson J."/>
            <person name="Hou S."/>
            <person name="Wollam A."/>
            <person name="Pepin K.H."/>
            <person name="Johnson M."/>
            <person name="Bhonagiri V."/>
            <person name="Nash W.E."/>
            <person name="Warren W."/>
            <person name="Chinwalla A."/>
            <person name="Mardis E.R."/>
            <person name="Wilson R.K."/>
        </authorList>
    </citation>
    <scope>NUCLEOTIDE SEQUENCE [LARGE SCALE GENOMIC DNA]</scope>
    <source>
        <strain evidence="1">ATCC 51259</strain>
    </source>
</reference>
<protein>
    <submittedName>
        <fullName evidence="1">Uncharacterized protein</fullName>
    </submittedName>
</protein>
<comment type="caution">
    <text evidence="1">The sequence shown here is derived from an EMBL/GenBank/DDBJ whole genome shotgun (WGS) entry which is preliminary data.</text>
</comment>
<gene>
    <name evidence="1" type="ORF">GCWU000325_02634</name>
</gene>
<evidence type="ECO:0000313" key="2">
    <source>
        <dbReference type="Proteomes" id="UP000003460"/>
    </source>
</evidence>
<proteinExistence type="predicted"/>
<name>C9LK69_9BACT</name>
<dbReference type="AlphaFoldDB" id="C9LK69"/>
<accession>C9LK69</accession>
<dbReference type="EMBL" id="ACIJ02000028">
    <property type="protein sequence ID" value="EEX70591.1"/>
    <property type="molecule type" value="Genomic_DNA"/>
</dbReference>
<organism evidence="1 2">
    <name type="scientific">Alloprevotella tannerae ATCC 51259</name>
    <dbReference type="NCBI Taxonomy" id="626522"/>
    <lineage>
        <taxon>Bacteria</taxon>
        <taxon>Pseudomonadati</taxon>
        <taxon>Bacteroidota</taxon>
        <taxon>Bacteroidia</taxon>
        <taxon>Bacteroidales</taxon>
        <taxon>Prevotellaceae</taxon>
        <taxon>Alloprevotella</taxon>
    </lineage>
</organism>
<dbReference type="Proteomes" id="UP000003460">
    <property type="component" value="Unassembled WGS sequence"/>
</dbReference>
<dbReference type="HOGENOM" id="CLU_3274786_0_0_10"/>
<sequence>MRIKVCARNKKGFFLGGGDGELVLGAWFSCCRLIKRGVISL</sequence>
<keyword evidence="2" id="KW-1185">Reference proteome</keyword>
<evidence type="ECO:0000313" key="1">
    <source>
        <dbReference type="EMBL" id="EEX70591.1"/>
    </source>
</evidence>
<dbReference type="STRING" id="626522.GCWU000325_02634"/>